<organism evidence="1 2">
    <name type="scientific">Castilleja foliolosa</name>
    <dbReference type="NCBI Taxonomy" id="1961234"/>
    <lineage>
        <taxon>Eukaryota</taxon>
        <taxon>Viridiplantae</taxon>
        <taxon>Streptophyta</taxon>
        <taxon>Embryophyta</taxon>
        <taxon>Tracheophyta</taxon>
        <taxon>Spermatophyta</taxon>
        <taxon>Magnoliopsida</taxon>
        <taxon>eudicotyledons</taxon>
        <taxon>Gunneridae</taxon>
        <taxon>Pentapetalae</taxon>
        <taxon>asterids</taxon>
        <taxon>lamiids</taxon>
        <taxon>Lamiales</taxon>
        <taxon>Orobanchaceae</taxon>
        <taxon>Pedicularideae</taxon>
        <taxon>Castillejinae</taxon>
        <taxon>Castilleja</taxon>
    </lineage>
</organism>
<comment type="caution">
    <text evidence="1">The sequence shown here is derived from an EMBL/GenBank/DDBJ whole genome shotgun (WGS) entry which is preliminary data.</text>
</comment>
<name>A0ABD3BEH3_9LAMI</name>
<sequence length="60" mass="6539">MAEMARSKWMDSNSSNLKNISNDEQIGEVGLGHVLSGSIKSAMDYGLNHADFVDVIWLVG</sequence>
<evidence type="ECO:0000313" key="2">
    <source>
        <dbReference type="Proteomes" id="UP001632038"/>
    </source>
</evidence>
<proteinExistence type="predicted"/>
<dbReference type="EMBL" id="JAVIJP010000099">
    <property type="protein sequence ID" value="KAL3615800.1"/>
    <property type="molecule type" value="Genomic_DNA"/>
</dbReference>
<gene>
    <name evidence="1" type="ORF">CASFOL_040094</name>
</gene>
<dbReference type="AlphaFoldDB" id="A0ABD3BEH3"/>
<keyword evidence="2" id="KW-1185">Reference proteome</keyword>
<protein>
    <submittedName>
        <fullName evidence="1">Uncharacterized protein</fullName>
    </submittedName>
</protein>
<reference evidence="2" key="1">
    <citation type="journal article" date="2024" name="IScience">
        <title>Strigolactones Initiate the Formation of Haustorium-like Structures in Castilleja.</title>
        <authorList>
            <person name="Buerger M."/>
            <person name="Peterson D."/>
            <person name="Chory J."/>
        </authorList>
    </citation>
    <scope>NUCLEOTIDE SEQUENCE [LARGE SCALE GENOMIC DNA]</scope>
</reference>
<evidence type="ECO:0000313" key="1">
    <source>
        <dbReference type="EMBL" id="KAL3615800.1"/>
    </source>
</evidence>
<accession>A0ABD3BEH3</accession>
<dbReference type="Proteomes" id="UP001632038">
    <property type="component" value="Unassembled WGS sequence"/>
</dbReference>